<keyword evidence="2" id="KW-1185">Reference proteome</keyword>
<evidence type="ECO:0000313" key="1">
    <source>
        <dbReference type="EMBL" id="WVZ04623.1"/>
    </source>
</evidence>
<dbReference type="Proteomes" id="UP001374535">
    <property type="component" value="Chromosome 6"/>
</dbReference>
<dbReference type="EMBL" id="CP144695">
    <property type="protein sequence ID" value="WVZ04623.1"/>
    <property type="molecule type" value="Genomic_DNA"/>
</dbReference>
<name>A0AAQ3RTI4_VIGMU</name>
<proteinExistence type="predicted"/>
<evidence type="ECO:0000313" key="2">
    <source>
        <dbReference type="Proteomes" id="UP001374535"/>
    </source>
</evidence>
<reference evidence="1 2" key="1">
    <citation type="journal article" date="2023" name="Life. Sci Alliance">
        <title>Evolutionary insights into 3D genome organization and epigenetic landscape of Vigna mungo.</title>
        <authorList>
            <person name="Junaid A."/>
            <person name="Singh B."/>
            <person name="Bhatia S."/>
        </authorList>
    </citation>
    <scope>NUCLEOTIDE SEQUENCE [LARGE SCALE GENOMIC DNA]</scope>
    <source>
        <strain evidence="1">Urdbean</strain>
    </source>
</reference>
<gene>
    <name evidence="1" type="ORF">V8G54_017969</name>
</gene>
<sequence>MQHTGNWKLGSWWDLVQLSATHFVVEIGDQGDHGLPYRAGLDNFITIVGFKICQANRMHHLDSLDFVVQHQGRWINLIRELADFKFWFLWNFCRSRSRSRSPLPPSDLSGFSLLAMYNGELAWLRRIFFITAGVGIRNKSPKRRSASRSPSRSRSRSKSLSRSVSWNSDSSLDDFVFGLFNWVSLNYISPDLIELGLAGELIVAIDEVADVVSATTKFSSKIDISHEKHLFGFMFDIGLEIVPIGDLVLNTEDLSDLRFL</sequence>
<dbReference type="AlphaFoldDB" id="A0AAQ3RTI4"/>
<organism evidence="1 2">
    <name type="scientific">Vigna mungo</name>
    <name type="common">Black gram</name>
    <name type="synonym">Phaseolus mungo</name>
    <dbReference type="NCBI Taxonomy" id="3915"/>
    <lineage>
        <taxon>Eukaryota</taxon>
        <taxon>Viridiplantae</taxon>
        <taxon>Streptophyta</taxon>
        <taxon>Embryophyta</taxon>
        <taxon>Tracheophyta</taxon>
        <taxon>Spermatophyta</taxon>
        <taxon>Magnoliopsida</taxon>
        <taxon>eudicotyledons</taxon>
        <taxon>Gunneridae</taxon>
        <taxon>Pentapetalae</taxon>
        <taxon>rosids</taxon>
        <taxon>fabids</taxon>
        <taxon>Fabales</taxon>
        <taxon>Fabaceae</taxon>
        <taxon>Papilionoideae</taxon>
        <taxon>50 kb inversion clade</taxon>
        <taxon>NPAAA clade</taxon>
        <taxon>indigoferoid/millettioid clade</taxon>
        <taxon>Phaseoleae</taxon>
        <taxon>Vigna</taxon>
    </lineage>
</organism>
<protein>
    <submittedName>
        <fullName evidence="1">Uncharacterized protein</fullName>
    </submittedName>
</protein>
<accession>A0AAQ3RTI4</accession>